<evidence type="ECO:0000256" key="3">
    <source>
        <dbReference type="ARBA" id="ARBA00022723"/>
    </source>
</evidence>
<feature type="domain" description="TauD/TfdA-like" evidence="7">
    <location>
        <begin position="15"/>
        <end position="296"/>
    </location>
</feature>
<comment type="similarity">
    <text evidence="2">Belongs to the TfdA dioxygenase family.</text>
</comment>
<comment type="cofactor">
    <cofactor evidence="1">
        <name>Fe(2+)</name>
        <dbReference type="ChEBI" id="CHEBI:29033"/>
    </cofactor>
</comment>
<proteinExistence type="inferred from homology"/>
<evidence type="ECO:0000256" key="2">
    <source>
        <dbReference type="ARBA" id="ARBA00005896"/>
    </source>
</evidence>
<dbReference type="GO" id="GO:0046872">
    <property type="term" value="F:metal ion binding"/>
    <property type="evidence" value="ECO:0007669"/>
    <property type="project" value="UniProtKB-KW"/>
</dbReference>
<dbReference type="Gene3D" id="3.60.130.10">
    <property type="entry name" value="Clavaminate synthase-like"/>
    <property type="match status" value="1"/>
</dbReference>
<evidence type="ECO:0000256" key="1">
    <source>
        <dbReference type="ARBA" id="ARBA00001954"/>
    </source>
</evidence>
<protein>
    <submittedName>
        <fullName evidence="8">Taurine dioxygenase</fullName>
    </submittedName>
</protein>
<dbReference type="InterPro" id="IPR003819">
    <property type="entry name" value="TauD/TfdA-like"/>
</dbReference>
<dbReference type="EMBL" id="BMHK01000020">
    <property type="protein sequence ID" value="GGC07935.1"/>
    <property type="molecule type" value="Genomic_DNA"/>
</dbReference>
<evidence type="ECO:0000313" key="9">
    <source>
        <dbReference type="Proteomes" id="UP000608154"/>
    </source>
</evidence>
<dbReference type="PANTHER" id="PTHR43779">
    <property type="entry name" value="DIOXYGENASE RV0097-RELATED"/>
    <property type="match status" value="1"/>
</dbReference>
<evidence type="ECO:0000256" key="4">
    <source>
        <dbReference type="ARBA" id="ARBA00022964"/>
    </source>
</evidence>
<keyword evidence="5" id="KW-0560">Oxidoreductase</keyword>
<dbReference type="AlphaFoldDB" id="A0A916TU94"/>
<dbReference type="GO" id="GO:0016706">
    <property type="term" value="F:2-oxoglutarate-dependent dioxygenase activity"/>
    <property type="evidence" value="ECO:0007669"/>
    <property type="project" value="UniProtKB-ARBA"/>
</dbReference>
<dbReference type="InterPro" id="IPR051178">
    <property type="entry name" value="TfdA_dioxygenase"/>
</dbReference>
<keyword evidence="3" id="KW-0479">Metal-binding</keyword>
<gene>
    <name evidence="8" type="ORF">GCM10011494_28220</name>
</gene>
<dbReference type="InterPro" id="IPR042098">
    <property type="entry name" value="TauD-like_sf"/>
</dbReference>
<keyword evidence="6" id="KW-0408">Iron</keyword>
<comment type="caution">
    <text evidence="8">The sequence shown here is derived from an EMBL/GenBank/DDBJ whole genome shotgun (WGS) entry which is preliminary data.</text>
</comment>
<dbReference type="PANTHER" id="PTHR43779:SF2">
    <property type="entry name" value="ALPHA-KETOGLUTARATE-DEPENDENT XANTHINE DIOXYGENASE XAN1"/>
    <property type="match status" value="1"/>
</dbReference>
<evidence type="ECO:0000256" key="5">
    <source>
        <dbReference type="ARBA" id="ARBA00023002"/>
    </source>
</evidence>
<dbReference type="Pfam" id="PF02668">
    <property type="entry name" value="TauD"/>
    <property type="match status" value="1"/>
</dbReference>
<evidence type="ECO:0000256" key="6">
    <source>
        <dbReference type="ARBA" id="ARBA00023004"/>
    </source>
</evidence>
<evidence type="ECO:0000313" key="8">
    <source>
        <dbReference type="EMBL" id="GGC07935.1"/>
    </source>
</evidence>
<evidence type="ECO:0000259" key="7">
    <source>
        <dbReference type="Pfam" id="PF02668"/>
    </source>
</evidence>
<reference evidence="8" key="2">
    <citation type="submission" date="2020-09" db="EMBL/GenBank/DDBJ databases">
        <authorList>
            <person name="Sun Q."/>
            <person name="Zhou Y."/>
        </authorList>
    </citation>
    <scope>NUCLEOTIDE SEQUENCE</scope>
    <source>
        <strain evidence="8">CGMCC 1.15095</strain>
    </source>
</reference>
<accession>A0A916TU94</accession>
<name>A0A916TU94_9SPHN</name>
<dbReference type="Proteomes" id="UP000608154">
    <property type="component" value="Unassembled WGS sequence"/>
</dbReference>
<dbReference type="SUPFAM" id="SSF51197">
    <property type="entry name" value="Clavaminate synthase-like"/>
    <property type="match status" value="1"/>
</dbReference>
<sequence length="321" mass="36136">MAQLDVGPLIAGREFGARIRGISFEQASDPAIREEVNALFEKHGMIVFEQVEPSGRMHVALSDIFGPLKDHPSKAVPRVDQDGMPGVIDMEAKVAEKGTMTVEGRTVISWLPWHFDHAYNNELNRAGVLRAIDIPPEGGLTGFLDGIELYQRLSPELRERIEGRNILYRMNVIMKDFRFGVPDDYTVHSERPGSAAVMEAAKDVPRAVHPAVWTRETGEKVLHLSPWMAEGIEGAETPEGEALVEAVSREIFALGKELAYWHKWSTTDMLVWDNWRVLHAVSGHDPRYKRRMQRTTIKGDYGLGYFEGGASNDNEILERTY</sequence>
<dbReference type="RefSeq" id="WP_188772190.1">
    <property type="nucleotide sequence ID" value="NZ_BMHK01000020.1"/>
</dbReference>
<organism evidence="8 9">
    <name type="scientific">Novosphingobium endophyticum</name>
    <dbReference type="NCBI Taxonomy" id="1955250"/>
    <lineage>
        <taxon>Bacteria</taxon>
        <taxon>Pseudomonadati</taxon>
        <taxon>Pseudomonadota</taxon>
        <taxon>Alphaproteobacteria</taxon>
        <taxon>Sphingomonadales</taxon>
        <taxon>Sphingomonadaceae</taxon>
        <taxon>Novosphingobium</taxon>
    </lineage>
</organism>
<keyword evidence="9" id="KW-1185">Reference proteome</keyword>
<reference evidence="8" key="1">
    <citation type="journal article" date="2014" name="Int. J. Syst. Evol. Microbiol.">
        <title>Complete genome sequence of Corynebacterium casei LMG S-19264T (=DSM 44701T), isolated from a smear-ripened cheese.</title>
        <authorList>
            <consortium name="US DOE Joint Genome Institute (JGI-PGF)"/>
            <person name="Walter F."/>
            <person name="Albersmeier A."/>
            <person name="Kalinowski J."/>
            <person name="Ruckert C."/>
        </authorList>
    </citation>
    <scope>NUCLEOTIDE SEQUENCE</scope>
    <source>
        <strain evidence="8">CGMCC 1.15095</strain>
    </source>
</reference>
<keyword evidence="4 8" id="KW-0223">Dioxygenase</keyword>